<sequence>KVQEKVQEIPSKNPRGQKIQVQEKVQENPNESPSESPNENPRETTKDDGSSDDSSKNYDSGKAKLYLESKKKNILKIYCRSKESIQQGETSKVTQTN</sequence>
<accession>A0ACA9QGL3</accession>
<feature type="non-terminal residue" evidence="1">
    <location>
        <position position="1"/>
    </location>
</feature>
<name>A0ACA9QGL3_9GLOM</name>
<gene>
    <name evidence="1" type="ORF">RPERSI_LOCUS14010</name>
</gene>
<comment type="caution">
    <text evidence="1">The sequence shown here is derived from an EMBL/GenBank/DDBJ whole genome shotgun (WGS) entry which is preliminary data.</text>
</comment>
<protein>
    <submittedName>
        <fullName evidence="1">25714_t:CDS:1</fullName>
    </submittedName>
</protein>
<reference evidence="1" key="1">
    <citation type="submission" date="2021-06" db="EMBL/GenBank/DDBJ databases">
        <authorList>
            <person name="Kallberg Y."/>
            <person name="Tangrot J."/>
            <person name="Rosling A."/>
        </authorList>
    </citation>
    <scope>NUCLEOTIDE SEQUENCE</scope>
    <source>
        <strain evidence="1">MA461A</strain>
    </source>
</reference>
<evidence type="ECO:0000313" key="2">
    <source>
        <dbReference type="Proteomes" id="UP000789920"/>
    </source>
</evidence>
<proteinExistence type="predicted"/>
<keyword evidence="2" id="KW-1185">Reference proteome</keyword>
<dbReference type="Proteomes" id="UP000789920">
    <property type="component" value="Unassembled WGS sequence"/>
</dbReference>
<organism evidence="1 2">
    <name type="scientific">Racocetra persica</name>
    <dbReference type="NCBI Taxonomy" id="160502"/>
    <lineage>
        <taxon>Eukaryota</taxon>
        <taxon>Fungi</taxon>
        <taxon>Fungi incertae sedis</taxon>
        <taxon>Mucoromycota</taxon>
        <taxon>Glomeromycotina</taxon>
        <taxon>Glomeromycetes</taxon>
        <taxon>Diversisporales</taxon>
        <taxon>Gigasporaceae</taxon>
        <taxon>Racocetra</taxon>
    </lineage>
</organism>
<feature type="non-terminal residue" evidence="1">
    <location>
        <position position="97"/>
    </location>
</feature>
<dbReference type="EMBL" id="CAJVQC010031740">
    <property type="protein sequence ID" value="CAG8749321.1"/>
    <property type="molecule type" value="Genomic_DNA"/>
</dbReference>
<evidence type="ECO:0000313" key="1">
    <source>
        <dbReference type="EMBL" id="CAG8749321.1"/>
    </source>
</evidence>